<dbReference type="OrthoDB" id="2143914at2759"/>
<evidence type="ECO:0000313" key="5">
    <source>
        <dbReference type="EMBL" id="GJJ79134.1"/>
    </source>
</evidence>
<dbReference type="PROSITE" id="PS51294">
    <property type="entry name" value="HTH_MYB"/>
    <property type="match status" value="1"/>
</dbReference>
<dbReference type="InterPro" id="IPR009057">
    <property type="entry name" value="Homeodomain-like_sf"/>
</dbReference>
<dbReference type="Gene3D" id="1.20.58.1880">
    <property type="match status" value="1"/>
</dbReference>
<feature type="compositionally biased region" description="Basic and acidic residues" evidence="1">
    <location>
        <begin position="297"/>
        <end position="309"/>
    </location>
</feature>
<sequence length="411" mass="47504">MRLSPQSRLFHVSFTNSFAKHQALIPQDSVSPAPESDADKGKATSTKRTRVPWTKDELDRLKYLYSDGKNPTIQSISSLFPGRSRNVVASQIRKIRTPIPRKNWSPEDKDRLLELYNAGVATPLEITTHFPGRTQLSITEQLNRLRPASYHIDRRRMISPLVLGDENGGDDHGSKQGDGAIITTERLRKPVTYWTEEEDSVLERLVQKAKERNLDRWSYELSLMLCDPVERQGLAMTRTQKSCIGRLERLQKQPFISKSRWTASEDIMLRKSVYSQLGIQLDSPSKLHSNTAQQEQTDDRPSLREDSKAALKKRREKERWPEIDLEQLKAVDWHRVALDIGTRTANSCRYRIDSHLKLKKGERWTKEEVERMREGLRLYGRDWAKVATVVGTKAASQVKPKYDYTLRKRNI</sequence>
<dbReference type="PANTHER" id="PTHR45614:SF254">
    <property type="entry name" value="TRANSCRIPTIONAL REGULATORY PROTEIN TOD6"/>
    <property type="match status" value="1"/>
</dbReference>
<feature type="region of interest" description="Disordered" evidence="1">
    <location>
        <begin position="25"/>
        <end position="50"/>
    </location>
</feature>
<dbReference type="EMBL" id="BQFW01000015">
    <property type="protein sequence ID" value="GJJ79134.1"/>
    <property type="molecule type" value="Genomic_DNA"/>
</dbReference>
<feature type="compositionally biased region" description="Polar residues" evidence="1">
    <location>
        <begin position="284"/>
        <end position="295"/>
    </location>
</feature>
<gene>
    <name evidence="5" type="ORF">EMPS_11493</name>
</gene>
<dbReference type="GO" id="GO:0000978">
    <property type="term" value="F:RNA polymerase II cis-regulatory region sequence-specific DNA binding"/>
    <property type="evidence" value="ECO:0007669"/>
    <property type="project" value="TreeGrafter"/>
</dbReference>
<dbReference type="GO" id="GO:0005634">
    <property type="term" value="C:nucleus"/>
    <property type="evidence" value="ECO:0007669"/>
    <property type="project" value="TreeGrafter"/>
</dbReference>
<dbReference type="AlphaFoldDB" id="A0A9P3M272"/>
<dbReference type="PANTHER" id="PTHR45614">
    <property type="entry name" value="MYB PROTEIN-RELATED"/>
    <property type="match status" value="1"/>
</dbReference>
<evidence type="ECO:0000259" key="3">
    <source>
        <dbReference type="PROSITE" id="PS51293"/>
    </source>
</evidence>
<dbReference type="GO" id="GO:0000981">
    <property type="term" value="F:DNA-binding transcription factor activity, RNA polymerase II-specific"/>
    <property type="evidence" value="ECO:0007669"/>
    <property type="project" value="TreeGrafter"/>
</dbReference>
<dbReference type="Gene3D" id="1.10.10.60">
    <property type="entry name" value="Homeodomain-like"/>
    <property type="match status" value="1"/>
</dbReference>
<dbReference type="InterPro" id="IPR017930">
    <property type="entry name" value="Myb_dom"/>
</dbReference>
<reference evidence="5" key="1">
    <citation type="submission" date="2021-11" db="EMBL/GenBank/DDBJ databases">
        <authorList>
            <person name="Herlambang A."/>
            <person name="Guo Y."/>
            <person name="Takashima Y."/>
            <person name="Nishizawa T."/>
        </authorList>
    </citation>
    <scope>NUCLEOTIDE SEQUENCE</scope>
    <source>
        <strain evidence="5">E1425</strain>
    </source>
</reference>
<protein>
    <recommendedName>
        <fullName evidence="7">Myb-like domain-containing protein</fullName>
    </recommendedName>
</protein>
<dbReference type="Pfam" id="PF00249">
    <property type="entry name" value="Myb_DNA-binding"/>
    <property type="match status" value="1"/>
</dbReference>
<dbReference type="SUPFAM" id="SSF46689">
    <property type="entry name" value="Homeodomain-like"/>
    <property type="match status" value="2"/>
</dbReference>
<feature type="domain" description="SANT" evidence="3">
    <location>
        <begin position="359"/>
        <end position="411"/>
    </location>
</feature>
<reference evidence="5" key="2">
    <citation type="journal article" date="2022" name="Microbiol. Resour. Announc.">
        <title>Whole-Genome Sequence of Entomortierella parvispora E1425, a Mucoromycotan Fungus Associated with Burkholderiaceae-Related Endosymbiotic Bacteria.</title>
        <authorList>
            <person name="Herlambang A."/>
            <person name="Guo Y."/>
            <person name="Takashima Y."/>
            <person name="Narisawa K."/>
            <person name="Ohta H."/>
            <person name="Nishizawa T."/>
        </authorList>
    </citation>
    <scope>NUCLEOTIDE SEQUENCE</scope>
    <source>
        <strain evidence="5">E1425</strain>
    </source>
</reference>
<comment type="caution">
    <text evidence="5">The sequence shown here is derived from an EMBL/GenBank/DDBJ whole genome shotgun (WGS) entry which is preliminary data.</text>
</comment>
<accession>A0A9P3M272</accession>
<dbReference type="CDD" id="cd00167">
    <property type="entry name" value="SANT"/>
    <property type="match status" value="2"/>
</dbReference>
<dbReference type="InterPro" id="IPR017884">
    <property type="entry name" value="SANT_dom"/>
</dbReference>
<evidence type="ECO:0000313" key="6">
    <source>
        <dbReference type="Proteomes" id="UP000827284"/>
    </source>
</evidence>
<feature type="domain" description="Myb-like" evidence="2">
    <location>
        <begin position="363"/>
        <end position="406"/>
    </location>
</feature>
<dbReference type="Proteomes" id="UP000827284">
    <property type="component" value="Unassembled WGS sequence"/>
</dbReference>
<evidence type="ECO:0000259" key="2">
    <source>
        <dbReference type="PROSITE" id="PS50090"/>
    </source>
</evidence>
<name>A0A9P3M272_9FUNG</name>
<keyword evidence="6" id="KW-1185">Reference proteome</keyword>
<evidence type="ECO:0008006" key="7">
    <source>
        <dbReference type="Google" id="ProtNLM"/>
    </source>
</evidence>
<evidence type="ECO:0000256" key="1">
    <source>
        <dbReference type="SAM" id="MobiDB-lite"/>
    </source>
</evidence>
<dbReference type="InterPro" id="IPR001005">
    <property type="entry name" value="SANT/Myb"/>
</dbReference>
<feature type="region of interest" description="Disordered" evidence="1">
    <location>
        <begin position="284"/>
        <end position="313"/>
    </location>
</feature>
<dbReference type="PROSITE" id="PS50090">
    <property type="entry name" value="MYB_LIKE"/>
    <property type="match status" value="1"/>
</dbReference>
<evidence type="ECO:0000259" key="4">
    <source>
        <dbReference type="PROSITE" id="PS51294"/>
    </source>
</evidence>
<feature type="domain" description="HTH myb-type" evidence="4">
    <location>
        <begin position="359"/>
        <end position="411"/>
    </location>
</feature>
<dbReference type="PROSITE" id="PS51293">
    <property type="entry name" value="SANT"/>
    <property type="match status" value="1"/>
</dbReference>
<organism evidence="5 6">
    <name type="scientific">Entomortierella parvispora</name>
    <dbReference type="NCBI Taxonomy" id="205924"/>
    <lineage>
        <taxon>Eukaryota</taxon>
        <taxon>Fungi</taxon>
        <taxon>Fungi incertae sedis</taxon>
        <taxon>Mucoromycota</taxon>
        <taxon>Mortierellomycotina</taxon>
        <taxon>Mortierellomycetes</taxon>
        <taxon>Mortierellales</taxon>
        <taxon>Mortierellaceae</taxon>
        <taxon>Entomortierella</taxon>
    </lineage>
</organism>
<dbReference type="SMART" id="SM00717">
    <property type="entry name" value="SANT"/>
    <property type="match status" value="5"/>
</dbReference>
<dbReference type="InterPro" id="IPR050560">
    <property type="entry name" value="MYB_TF"/>
</dbReference>
<proteinExistence type="predicted"/>